<comment type="caution">
    <text evidence="1">The sequence shown here is derived from an EMBL/GenBank/DDBJ whole genome shotgun (WGS) entry which is preliminary data.</text>
</comment>
<name>A0A0G1EWU8_9BACT</name>
<dbReference type="GO" id="GO:0032259">
    <property type="term" value="P:methylation"/>
    <property type="evidence" value="ECO:0007669"/>
    <property type="project" value="UniProtKB-KW"/>
</dbReference>
<evidence type="ECO:0000313" key="1">
    <source>
        <dbReference type="EMBL" id="KKS87486.1"/>
    </source>
</evidence>
<dbReference type="Proteomes" id="UP000034050">
    <property type="component" value="Unassembled WGS sequence"/>
</dbReference>
<protein>
    <submittedName>
        <fullName evidence="1">Methyltransferase type 12</fullName>
    </submittedName>
</protein>
<dbReference type="EMBL" id="LCFD01000002">
    <property type="protein sequence ID" value="KKS87486.1"/>
    <property type="molecule type" value="Genomic_DNA"/>
</dbReference>
<dbReference type="SUPFAM" id="SSF53335">
    <property type="entry name" value="S-adenosyl-L-methionine-dependent methyltransferases"/>
    <property type="match status" value="1"/>
</dbReference>
<accession>A0A0G1EWU8</accession>
<evidence type="ECO:0000313" key="2">
    <source>
        <dbReference type="Proteomes" id="UP000034050"/>
    </source>
</evidence>
<dbReference type="AlphaFoldDB" id="A0A0G1EWU8"/>
<reference evidence="1 2" key="1">
    <citation type="journal article" date="2015" name="Nature">
        <title>rRNA introns, odd ribosomes, and small enigmatic genomes across a large radiation of phyla.</title>
        <authorList>
            <person name="Brown C.T."/>
            <person name="Hug L.A."/>
            <person name="Thomas B.C."/>
            <person name="Sharon I."/>
            <person name="Castelle C.J."/>
            <person name="Singh A."/>
            <person name="Wilkins M.J."/>
            <person name="Williams K.H."/>
            <person name="Banfield J.F."/>
        </authorList>
    </citation>
    <scope>NUCLEOTIDE SEQUENCE [LARGE SCALE GENOMIC DNA]</scope>
</reference>
<gene>
    <name evidence="1" type="ORF">UV61_C0002G0207</name>
</gene>
<organism evidence="1 2">
    <name type="scientific">Candidatus Gottesmanbacteria bacterium GW2011_GWB1_43_11</name>
    <dbReference type="NCBI Taxonomy" id="1618446"/>
    <lineage>
        <taxon>Bacteria</taxon>
        <taxon>Candidatus Gottesmaniibacteriota</taxon>
    </lineage>
</organism>
<keyword evidence="1" id="KW-0489">Methyltransferase</keyword>
<dbReference type="InterPro" id="IPR029063">
    <property type="entry name" value="SAM-dependent_MTases_sf"/>
</dbReference>
<dbReference type="CDD" id="cd02440">
    <property type="entry name" value="AdoMet_MTases"/>
    <property type="match status" value="1"/>
</dbReference>
<keyword evidence="1" id="KW-0808">Transferase</keyword>
<dbReference type="GO" id="GO:0008168">
    <property type="term" value="F:methyltransferase activity"/>
    <property type="evidence" value="ECO:0007669"/>
    <property type="project" value="UniProtKB-KW"/>
</dbReference>
<dbReference type="PANTHER" id="PTHR43861">
    <property type="entry name" value="TRANS-ACONITATE 2-METHYLTRANSFERASE-RELATED"/>
    <property type="match status" value="1"/>
</dbReference>
<dbReference type="Pfam" id="PF13489">
    <property type="entry name" value="Methyltransf_23"/>
    <property type="match status" value="1"/>
</dbReference>
<dbReference type="STRING" id="1618446.UV61_C0002G0207"/>
<sequence>MSKVSQHFNEIAINYDAYKSPVNLYYAVLKKAVRQQITHTDIRVLDIGCGTGNILDFLRPKSGVGVDISSSMIKIAKRKFASIPTLKFYVHDIEQKSVRGSFDYILFNDVIEHVINKAATIKNIAASMGKNTVLVLSMANPIWEPVLMLLERLHLKMPEGPHERILESQLISILGKYRLRIISKQIYFPHIRWPFLKDIGLIYVYQIKKFTP</sequence>
<proteinExistence type="predicted"/>
<dbReference type="Gene3D" id="3.40.50.150">
    <property type="entry name" value="Vaccinia Virus protein VP39"/>
    <property type="match status" value="1"/>
</dbReference>